<feature type="transmembrane region" description="Helical" evidence="2">
    <location>
        <begin position="113"/>
        <end position="132"/>
    </location>
</feature>
<evidence type="ECO:0000256" key="2">
    <source>
        <dbReference type="SAM" id="Phobius"/>
    </source>
</evidence>
<dbReference type="AlphaFoldDB" id="A0A182SWZ3"/>
<reference evidence="3" key="2">
    <citation type="submission" date="2020-05" db="UniProtKB">
        <authorList>
            <consortium name="EnsemblMetazoa"/>
        </authorList>
    </citation>
    <scope>IDENTIFICATION</scope>
    <source>
        <strain evidence="3">maculatus3</strain>
    </source>
</reference>
<dbReference type="Proteomes" id="UP000075901">
    <property type="component" value="Unassembled WGS sequence"/>
</dbReference>
<accession>A0A182SWZ3</accession>
<keyword evidence="2" id="KW-1133">Transmembrane helix</keyword>
<evidence type="ECO:0000313" key="3">
    <source>
        <dbReference type="EnsemblMetazoa" id="AMAM015122-PA"/>
    </source>
</evidence>
<protein>
    <submittedName>
        <fullName evidence="3">Uncharacterized protein</fullName>
    </submittedName>
</protein>
<reference evidence="4" key="1">
    <citation type="submission" date="2013-09" db="EMBL/GenBank/DDBJ databases">
        <title>The Genome Sequence of Anopheles maculatus species B.</title>
        <authorList>
            <consortium name="The Broad Institute Genomics Platform"/>
            <person name="Neafsey D.E."/>
            <person name="Besansky N."/>
            <person name="Howell P."/>
            <person name="Walton C."/>
            <person name="Young S.K."/>
            <person name="Zeng Q."/>
            <person name="Gargeya S."/>
            <person name="Fitzgerald M."/>
            <person name="Haas B."/>
            <person name="Abouelleil A."/>
            <person name="Allen A.W."/>
            <person name="Alvarado L."/>
            <person name="Arachchi H.M."/>
            <person name="Berlin A.M."/>
            <person name="Chapman S.B."/>
            <person name="Gainer-Dewar J."/>
            <person name="Goldberg J."/>
            <person name="Griggs A."/>
            <person name="Gujja S."/>
            <person name="Hansen M."/>
            <person name="Howarth C."/>
            <person name="Imamovic A."/>
            <person name="Ireland A."/>
            <person name="Larimer J."/>
            <person name="McCowan C."/>
            <person name="Murphy C."/>
            <person name="Pearson M."/>
            <person name="Poon T.W."/>
            <person name="Priest M."/>
            <person name="Roberts A."/>
            <person name="Saif S."/>
            <person name="Shea T."/>
            <person name="Sisk P."/>
            <person name="Sykes S."/>
            <person name="Wortman J."/>
            <person name="Nusbaum C."/>
            <person name="Birren B."/>
        </authorList>
    </citation>
    <scope>NUCLEOTIDE SEQUENCE [LARGE SCALE GENOMIC DNA]</scope>
    <source>
        <strain evidence="4">maculatus3</strain>
    </source>
</reference>
<organism evidence="3 4">
    <name type="scientific">Anopheles maculatus</name>
    <dbReference type="NCBI Taxonomy" id="74869"/>
    <lineage>
        <taxon>Eukaryota</taxon>
        <taxon>Metazoa</taxon>
        <taxon>Ecdysozoa</taxon>
        <taxon>Arthropoda</taxon>
        <taxon>Hexapoda</taxon>
        <taxon>Insecta</taxon>
        <taxon>Pterygota</taxon>
        <taxon>Neoptera</taxon>
        <taxon>Endopterygota</taxon>
        <taxon>Diptera</taxon>
        <taxon>Nematocera</taxon>
        <taxon>Culicoidea</taxon>
        <taxon>Culicidae</taxon>
        <taxon>Anophelinae</taxon>
        <taxon>Anopheles</taxon>
        <taxon>Anopheles maculatus group</taxon>
    </lineage>
</organism>
<dbReference type="VEuPathDB" id="VectorBase:AMAM015122"/>
<sequence length="146" mass="16806">MSPAPGHGHAPSPTPVRAPSPRITSPARAPVPAPVRHVPIHDRVIVRSPRTNRTTSPARRHPKITITPRSVMKAWRIDEAQRTTGVLLLKTTKHLHCNGEGRRRTRRIRLQNLHLYFFIHFKILIIHINQPFNAYLDDFAPALRWW</sequence>
<evidence type="ECO:0000256" key="1">
    <source>
        <dbReference type="SAM" id="MobiDB-lite"/>
    </source>
</evidence>
<keyword evidence="2" id="KW-0472">Membrane</keyword>
<evidence type="ECO:0000313" key="4">
    <source>
        <dbReference type="Proteomes" id="UP000075901"/>
    </source>
</evidence>
<dbReference type="EnsemblMetazoa" id="AMAM015122-RA">
    <property type="protein sequence ID" value="AMAM015122-PA"/>
    <property type="gene ID" value="AMAM015122"/>
</dbReference>
<keyword evidence="4" id="KW-1185">Reference proteome</keyword>
<proteinExistence type="predicted"/>
<name>A0A182SWZ3_9DIPT</name>
<keyword evidence="2" id="KW-0812">Transmembrane</keyword>
<feature type="region of interest" description="Disordered" evidence="1">
    <location>
        <begin position="1"/>
        <end position="34"/>
    </location>
</feature>